<reference evidence="2" key="1">
    <citation type="journal article" date="2019" name="Int. J. Syst. Evol. Microbiol.">
        <title>The Global Catalogue of Microorganisms (GCM) 10K type strain sequencing project: providing services to taxonomists for standard genome sequencing and annotation.</title>
        <authorList>
            <consortium name="The Broad Institute Genomics Platform"/>
            <consortium name="The Broad Institute Genome Sequencing Center for Infectious Disease"/>
            <person name="Wu L."/>
            <person name="Ma J."/>
        </authorList>
    </citation>
    <scope>NUCLEOTIDE SEQUENCE [LARGE SCALE GENOMIC DNA]</scope>
    <source>
        <strain evidence="2">CGMCC 1.12482</strain>
    </source>
</reference>
<organism evidence="1 2">
    <name type="scientific">Halopseudomonas salina</name>
    <dbReference type="NCBI Taxonomy" id="1323744"/>
    <lineage>
        <taxon>Bacteria</taxon>
        <taxon>Pseudomonadati</taxon>
        <taxon>Pseudomonadota</taxon>
        <taxon>Gammaproteobacteria</taxon>
        <taxon>Pseudomonadales</taxon>
        <taxon>Pseudomonadaceae</taxon>
        <taxon>Halopseudomonas</taxon>
    </lineage>
</organism>
<evidence type="ECO:0000313" key="2">
    <source>
        <dbReference type="Proteomes" id="UP000638188"/>
    </source>
</evidence>
<protein>
    <submittedName>
        <fullName evidence="1">Uncharacterized protein</fullName>
    </submittedName>
</protein>
<name>A0ABQ1NST7_9GAMM</name>
<sequence>MDDQAPGDYARILVVDGLAVVANESGPVVAVRDALADLLTAIAAELHDSLSRKPICFVLS</sequence>
<accession>A0ABQ1NST7</accession>
<proteinExistence type="predicted"/>
<dbReference type="Proteomes" id="UP000638188">
    <property type="component" value="Unassembled WGS sequence"/>
</dbReference>
<evidence type="ECO:0000313" key="1">
    <source>
        <dbReference type="EMBL" id="GGC84509.1"/>
    </source>
</evidence>
<keyword evidence="2" id="KW-1185">Reference proteome</keyword>
<comment type="caution">
    <text evidence="1">The sequence shown here is derived from an EMBL/GenBank/DDBJ whole genome shotgun (WGS) entry which is preliminary data.</text>
</comment>
<dbReference type="EMBL" id="BMFF01000001">
    <property type="protein sequence ID" value="GGC84509.1"/>
    <property type="molecule type" value="Genomic_DNA"/>
</dbReference>
<gene>
    <name evidence="1" type="ORF">GCM10007418_00410</name>
</gene>